<dbReference type="Pfam" id="PF03480">
    <property type="entry name" value="DctP"/>
    <property type="match status" value="1"/>
</dbReference>
<dbReference type="InterPro" id="IPR006311">
    <property type="entry name" value="TAT_signal"/>
</dbReference>
<dbReference type="RefSeq" id="WP_379721685.1">
    <property type="nucleotide sequence ID" value="NZ_JBHRYJ010000001.1"/>
</dbReference>
<dbReference type="InterPro" id="IPR038404">
    <property type="entry name" value="TRAP_DctP_sf"/>
</dbReference>
<evidence type="ECO:0000313" key="4">
    <source>
        <dbReference type="Proteomes" id="UP001595711"/>
    </source>
</evidence>
<sequence length="381" mass="41852">MTRQGKQGSGQGGTVNRRGLLKTIGAGTIAGAGAVAIGAPFISDPAKAATTTWKVQTSWPAGVGLETFKTWANSIKEKTGGELEFKPFAAKEVVGDFELLDGVKNGVLEAMNSFTLYWAGKMPATAFLSSYLMGLRYPHEWDIFFYSKGGIEAAREIFAKQGLYYVGRIHHGPNIIHSKKPIRSIDDFKDLKLRVPGGMIAEGFAAIGAKTTLLPGSEVFSALEKGTVDAADYTGPAVNWDLGFQQVTKYIWVGPPGLESIYQPVDLMDFCVGMNHWNKLSPKMKQWVEAEIQVYSNTHFGAIQKADIEAWGKFEKAGTQINRLPAEDLPKFQKAAVPIWFKWANKDKDAARLFKLQLDVMESPTVGYVTPDMYKGLKIDL</sequence>
<name>A0ABV7VAU4_9PROT</name>
<reference evidence="4" key="1">
    <citation type="journal article" date="2019" name="Int. J. Syst. Evol. Microbiol.">
        <title>The Global Catalogue of Microorganisms (GCM) 10K type strain sequencing project: providing services to taxonomists for standard genome sequencing and annotation.</title>
        <authorList>
            <consortium name="The Broad Institute Genomics Platform"/>
            <consortium name="The Broad Institute Genome Sequencing Center for Infectious Disease"/>
            <person name="Wu L."/>
            <person name="Ma J."/>
        </authorList>
    </citation>
    <scope>NUCLEOTIDE SEQUENCE [LARGE SCALE GENOMIC DNA]</scope>
    <source>
        <strain evidence="4">KCTC 42182</strain>
    </source>
</reference>
<comment type="caution">
    <text evidence="3">The sequence shown here is derived from an EMBL/GenBank/DDBJ whole genome shotgun (WGS) entry which is preliminary data.</text>
</comment>
<evidence type="ECO:0000256" key="1">
    <source>
        <dbReference type="ARBA" id="ARBA00022729"/>
    </source>
</evidence>
<dbReference type="PANTHER" id="PTHR33376">
    <property type="match status" value="1"/>
</dbReference>
<protein>
    <submittedName>
        <fullName evidence="3">TRAP transporter substrate-binding protein DctP</fullName>
    </submittedName>
</protein>
<keyword evidence="4" id="KW-1185">Reference proteome</keyword>
<feature type="transmembrane region" description="Helical" evidence="2">
    <location>
        <begin position="20"/>
        <end position="42"/>
    </location>
</feature>
<gene>
    <name evidence="3" type="primary">dctP</name>
    <name evidence="3" type="ORF">ACFOOQ_03210</name>
</gene>
<keyword evidence="2" id="KW-1133">Transmembrane helix</keyword>
<proteinExistence type="predicted"/>
<dbReference type="Gene3D" id="3.40.190.170">
    <property type="entry name" value="Bacterial extracellular solute-binding protein, family 7"/>
    <property type="match status" value="1"/>
</dbReference>
<dbReference type="NCBIfam" id="NF037995">
    <property type="entry name" value="TRAP_S1"/>
    <property type="match status" value="1"/>
</dbReference>
<dbReference type="InterPro" id="IPR041721">
    <property type="entry name" value="TTHA0766"/>
</dbReference>
<dbReference type="EMBL" id="JBHRYJ010000001">
    <property type="protein sequence ID" value="MFC3674535.1"/>
    <property type="molecule type" value="Genomic_DNA"/>
</dbReference>
<dbReference type="Proteomes" id="UP001595711">
    <property type="component" value="Unassembled WGS sequence"/>
</dbReference>
<dbReference type="PANTHER" id="PTHR33376:SF5">
    <property type="entry name" value="EXTRACYTOPLASMIC SOLUTE RECEPTOR PROTEIN"/>
    <property type="match status" value="1"/>
</dbReference>
<evidence type="ECO:0000256" key="2">
    <source>
        <dbReference type="SAM" id="Phobius"/>
    </source>
</evidence>
<keyword evidence="1" id="KW-0732">Signal</keyword>
<accession>A0ABV7VAU4</accession>
<keyword evidence="2" id="KW-0812">Transmembrane</keyword>
<dbReference type="CDD" id="cd13681">
    <property type="entry name" value="PBP2_TRAP_lactate"/>
    <property type="match status" value="1"/>
</dbReference>
<dbReference type="PROSITE" id="PS51318">
    <property type="entry name" value="TAT"/>
    <property type="match status" value="1"/>
</dbReference>
<evidence type="ECO:0000313" key="3">
    <source>
        <dbReference type="EMBL" id="MFC3674535.1"/>
    </source>
</evidence>
<organism evidence="3 4">
    <name type="scientific">Ferrovibrio xuzhouensis</name>
    <dbReference type="NCBI Taxonomy" id="1576914"/>
    <lineage>
        <taxon>Bacteria</taxon>
        <taxon>Pseudomonadati</taxon>
        <taxon>Pseudomonadota</taxon>
        <taxon>Alphaproteobacteria</taxon>
        <taxon>Rhodospirillales</taxon>
        <taxon>Rhodospirillaceae</taxon>
        <taxon>Ferrovibrio</taxon>
    </lineage>
</organism>
<keyword evidence="2" id="KW-0472">Membrane</keyword>
<dbReference type="InterPro" id="IPR018389">
    <property type="entry name" value="DctP_fam"/>
</dbReference>